<name>A0A1R3FWU2_COCAP</name>
<organism evidence="1 2">
    <name type="scientific">Corchorus capsularis</name>
    <name type="common">Jute</name>
    <dbReference type="NCBI Taxonomy" id="210143"/>
    <lineage>
        <taxon>Eukaryota</taxon>
        <taxon>Viridiplantae</taxon>
        <taxon>Streptophyta</taxon>
        <taxon>Embryophyta</taxon>
        <taxon>Tracheophyta</taxon>
        <taxon>Spermatophyta</taxon>
        <taxon>Magnoliopsida</taxon>
        <taxon>eudicotyledons</taxon>
        <taxon>Gunneridae</taxon>
        <taxon>Pentapetalae</taxon>
        <taxon>rosids</taxon>
        <taxon>malvids</taxon>
        <taxon>Malvales</taxon>
        <taxon>Malvaceae</taxon>
        <taxon>Grewioideae</taxon>
        <taxon>Apeibeae</taxon>
        <taxon>Corchorus</taxon>
    </lineage>
</organism>
<dbReference type="AlphaFoldDB" id="A0A1R3FWU2"/>
<dbReference type="Proteomes" id="UP000188268">
    <property type="component" value="Unassembled WGS sequence"/>
</dbReference>
<gene>
    <name evidence="1" type="ORF">CCACVL1_30517</name>
</gene>
<dbReference type="EMBL" id="AWWV01016197">
    <property type="protein sequence ID" value="OMO50309.1"/>
    <property type="molecule type" value="Genomic_DNA"/>
</dbReference>
<keyword evidence="2" id="KW-1185">Reference proteome</keyword>
<evidence type="ECO:0000313" key="2">
    <source>
        <dbReference type="Proteomes" id="UP000188268"/>
    </source>
</evidence>
<protein>
    <submittedName>
        <fullName evidence="1">Uncharacterized protein</fullName>
    </submittedName>
</protein>
<comment type="caution">
    <text evidence="1">The sequence shown here is derived from an EMBL/GenBank/DDBJ whole genome shotgun (WGS) entry which is preliminary data.</text>
</comment>
<proteinExistence type="predicted"/>
<accession>A0A1R3FWU2</accession>
<reference evidence="1 2" key="1">
    <citation type="submission" date="2013-09" db="EMBL/GenBank/DDBJ databases">
        <title>Corchorus capsularis genome sequencing.</title>
        <authorList>
            <person name="Alam M."/>
            <person name="Haque M.S."/>
            <person name="Islam M.S."/>
            <person name="Emdad E.M."/>
            <person name="Islam M.M."/>
            <person name="Ahmed B."/>
            <person name="Halim A."/>
            <person name="Hossen Q.M.M."/>
            <person name="Hossain M.Z."/>
            <person name="Ahmed R."/>
            <person name="Khan M.M."/>
            <person name="Islam R."/>
            <person name="Rashid M.M."/>
            <person name="Khan S.A."/>
            <person name="Rahman M.S."/>
            <person name="Alam M."/>
        </authorList>
    </citation>
    <scope>NUCLEOTIDE SEQUENCE [LARGE SCALE GENOMIC DNA]</scope>
    <source>
        <strain evidence="2">cv. CVL-1</strain>
        <tissue evidence="1">Whole seedling</tissue>
    </source>
</reference>
<evidence type="ECO:0000313" key="1">
    <source>
        <dbReference type="EMBL" id="OMO50309.1"/>
    </source>
</evidence>
<dbReference type="Gramene" id="OMO50309">
    <property type="protein sequence ID" value="OMO50309"/>
    <property type="gene ID" value="CCACVL1_30517"/>
</dbReference>
<sequence>MTRSPTPNSTKDKPSELCNWFEEKKSKDRRSLYNSREAKRERVI</sequence>